<dbReference type="Proteomes" id="UP000293764">
    <property type="component" value="Unassembled WGS sequence"/>
</dbReference>
<dbReference type="EMBL" id="SDWW01000034">
    <property type="protein sequence ID" value="RYV50418.1"/>
    <property type="molecule type" value="Genomic_DNA"/>
</dbReference>
<dbReference type="InterPro" id="IPR004193">
    <property type="entry name" value="Glyco_hydro_13_N"/>
</dbReference>
<feature type="domain" description="Glycosyl hydrolase family 13 catalytic" evidence="5">
    <location>
        <begin position="166"/>
        <end position="568"/>
    </location>
</feature>
<evidence type="ECO:0000256" key="2">
    <source>
        <dbReference type="ARBA" id="ARBA00022801"/>
    </source>
</evidence>
<dbReference type="SUPFAM" id="SSF81296">
    <property type="entry name" value="E set domains"/>
    <property type="match status" value="1"/>
</dbReference>
<dbReference type="AlphaFoldDB" id="A0A4Q5MXN1"/>
<comment type="similarity">
    <text evidence="1">Belongs to the glycosyl hydrolase 13 family.</text>
</comment>
<dbReference type="SUPFAM" id="SSF51445">
    <property type="entry name" value="(Trans)glycosidases"/>
    <property type="match status" value="1"/>
</dbReference>
<organism evidence="6 7">
    <name type="scientific">Pengzhenrongella frigida</name>
    <dbReference type="NCBI Taxonomy" id="1259133"/>
    <lineage>
        <taxon>Bacteria</taxon>
        <taxon>Bacillati</taxon>
        <taxon>Actinomycetota</taxon>
        <taxon>Actinomycetes</taxon>
        <taxon>Micrococcales</taxon>
        <taxon>Pengzhenrongella</taxon>
    </lineage>
</organism>
<protein>
    <submittedName>
        <fullName evidence="6">Glycogen debranching enzyme GlgX</fullName>
    </submittedName>
</protein>
<dbReference type="CDD" id="cd02856">
    <property type="entry name" value="E_set_GDE_Isoamylase_N"/>
    <property type="match status" value="1"/>
</dbReference>
<evidence type="ECO:0000256" key="3">
    <source>
        <dbReference type="ARBA" id="ARBA00023295"/>
    </source>
</evidence>
<dbReference type="GO" id="GO:0005980">
    <property type="term" value="P:glycogen catabolic process"/>
    <property type="evidence" value="ECO:0007669"/>
    <property type="project" value="InterPro"/>
</dbReference>
<proteinExistence type="inferred from homology"/>
<feature type="compositionally biased region" description="Low complexity" evidence="4">
    <location>
        <begin position="734"/>
        <end position="755"/>
    </location>
</feature>
<keyword evidence="2" id="KW-0378">Hydrolase</keyword>
<sequence length="781" mass="86133">MQIWPGHPYPLGATYDGAGTNFALFSEAADKVELCLIAEDGAETRIELREVDAFVWHCYLPELAPGQRYGYRVWGPYDLPNGNRCNPNKLLLDPYAKAIDGQIDGDESLFSYRFDAPDERNDDDSAGHTMTSVVVNPYFDWGYDHPPQHDYHVSVIYEAHVKGLTQLHPDVPERLRGTYAGMAHPAIIEHLTKLGITAIELMPVHQFVNDPHLVDKGLSNYWGYNTIGFFAPHNGFAASAQPGQQVQEFKSMVKTLHEANIEVILDVVYNHTAEGNHLGPTLSMRGIDNAAYYRLVDTDKAHYFDTTGTGNSLLMRHPHVLQLIMDSLRYWVTEMHVDGFRFDLASTLARQFHEVDRLSAFFDMVQQDPVISQVKLIAEPWDLGDGGYQVGGFPPLWSEWNGDYRDTVRDFWRGEPSTLGKFASRVTGSSDLYEHTGRKPIASVNFITAHDGFTLADQVSYNEKHNDANGEGGADGESHNRSWNCGAEGPTDDPTINALRARQQRNFLTTLLLSQGVPMLAHGDELGRTQQGNNNVYAQDNELSWVHWDLSPAQQELLDFTRRVVHLRRDHPVLRRRRFFAGQPDRHDESDLRDIAWLEPSGEPMQQEAWQLFHARAVMVFLNGDAISEPDLRGEEIVDDSFLVMFNASDRELTFVVPPPSFGATWTCVLDSGHSLENGQTVTTNSPVQVAARSTVVLTRLAGAAGVEAAAATVSEATALAEAAGAGAAAAGAAAAEAEAAAVSPPTEPPTTAAKAPRRRATKKAKPKADDAAGTDPTEVA</sequence>
<dbReference type="Pfam" id="PF02922">
    <property type="entry name" value="CBM_48"/>
    <property type="match status" value="1"/>
</dbReference>
<dbReference type="InterPro" id="IPR006047">
    <property type="entry name" value="GH13_cat_dom"/>
</dbReference>
<dbReference type="InterPro" id="IPR017853">
    <property type="entry name" value="GH"/>
</dbReference>
<dbReference type="Gene3D" id="2.60.40.10">
    <property type="entry name" value="Immunoglobulins"/>
    <property type="match status" value="1"/>
</dbReference>
<feature type="compositionally biased region" description="Basic residues" evidence="4">
    <location>
        <begin position="756"/>
        <end position="766"/>
    </location>
</feature>
<dbReference type="SUPFAM" id="SSF51011">
    <property type="entry name" value="Glycosyl hydrolase domain"/>
    <property type="match status" value="1"/>
</dbReference>
<keyword evidence="7" id="KW-1185">Reference proteome</keyword>
<dbReference type="OrthoDB" id="3236218at2"/>
<keyword evidence="3" id="KW-0326">Glycosidase</keyword>
<comment type="caution">
    <text evidence="6">The sequence shown here is derived from an EMBL/GenBank/DDBJ whole genome shotgun (WGS) entry which is preliminary data.</text>
</comment>
<gene>
    <name evidence="6" type="primary">glgX</name>
    <name evidence="6" type="ORF">EUA98_13685</name>
</gene>
<accession>A0A4Q5MXN1</accession>
<dbReference type="CDD" id="cd11326">
    <property type="entry name" value="AmyAc_Glg_debranch"/>
    <property type="match status" value="1"/>
</dbReference>
<dbReference type="InterPro" id="IPR044505">
    <property type="entry name" value="GlgX_Isoamylase_N_E_set"/>
</dbReference>
<dbReference type="NCBIfam" id="TIGR02100">
    <property type="entry name" value="glgX_debranch"/>
    <property type="match status" value="1"/>
</dbReference>
<dbReference type="Gene3D" id="2.60.40.1180">
    <property type="entry name" value="Golgi alpha-mannosidase II"/>
    <property type="match status" value="1"/>
</dbReference>
<feature type="region of interest" description="Disordered" evidence="4">
    <location>
        <begin position="464"/>
        <end position="495"/>
    </location>
</feature>
<dbReference type="GO" id="GO:0004135">
    <property type="term" value="F:amylo-alpha-1,6-glucosidase activity"/>
    <property type="evidence" value="ECO:0007669"/>
    <property type="project" value="InterPro"/>
</dbReference>
<dbReference type="SMART" id="SM00642">
    <property type="entry name" value="Aamy"/>
    <property type="match status" value="1"/>
</dbReference>
<dbReference type="InterPro" id="IPR013783">
    <property type="entry name" value="Ig-like_fold"/>
</dbReference>
<feature type="region of interest" description="Disordered" evidence="4">
    <location>
        <begin position="734"/>
        <end position="781"/>
    </location>
</feature>
<dbReference type="RefSeq" id="WP_130103247.1">
    <property type="nucleotide sequence ID" value="NZ_SDWW01000034.1"/>
</dbReference>
<evidence type="ECO:0000313" key="6">
    <source>
        <dbReference type="EMBL" id="RYV50418.1"/>
    </source>
</evidence>
<dbReference type="InterPro" id="IPR011837">
    <property type="entry name" value="Glycogen_debranch_GlgX"/>
</dbReference>
<dbReference type="PANTHER" id="PTHR43002">
    <property type="entry name" value="GLYCOGEN DEBRANCHING ENZYME"/>
    <property type="match status" value="1"/>
</dbReference>
<reference evidence="6 7" key="1">
    <citation type="submission" date="2019-01" db="EMBL/GenBank/DDBJ databases">
        <title>Novel species of Cellulomonas.</title>
        <authorList>
            <person name="Liu Q."/>
            <person name="Xin Y.-H."/>
        </authorList>
    </citation>
    <scope>NUCLEOTIDE SEQUENCE [LARGE SCALE GENOMIC DNA]</scope>
    <source>
        <strain evidence="6 7">HLT2-17</strain>
    </source>
</reference>
<evidence type="ECO:0000259" key="5">
    <source>
        <dbReference type="SMART" id="SM00642"/>
    </source>
</evidence>
<name>A0A4Q5MXN1_9MICO</name>
<dbReference type="InterPro" id="IPR013780">
    <property type="entry name" value="Glyco_hydro_b"/>
</dbReference>
<evidence type="ECO:0000256" key="4">
    <source>
        <dbReference type="SAM" id="MobiDB-lite"/>
    </source>
</evidence>
<evidence type="ECO:0000256" key="1">
    <source>
        <dbReference type="ARBA" id="ARBA00008061"/>
    </source>
</evidence>
<dbReference type="InterPro" id="IPR014756">
    <property type="entry name" value="Ig_E-set"/>
</dbReference>
<dbReference type="Gene3D" id="3.20.20.80">
    <property type="entry name" value="Glycosidases"/>
    <property type="match status" value="1"/>
</dbReference>
<evidence type="ECO:0000313" key="7">
    <source>
        <dbReference type="Proteomes" id="UP000293764"/>
    </source>
</evidence>